<keyword evidence="7" id="KW-1185">Reference proteome</keyword>
<evidence type="ECO:0000256" key="3">
    <source>
        <dbReference type="PROSITE-ProRule" id="PRU00284"/>
    </source>
</evidence>
<keyword evidence="4" id="KW-0175">Coiled coil</keyword>
<dbReference type="InterPro" id="IPR004090">
    <property type="entry name" value="Chemotax_Me-accpt_rcpt"/>
</dbReference>
<dbReference type="GO" id="GO:0006935">
    <property type="term" value="P:chemotaxis"/>
    <property type="evidence" value="ECO:0007669"/>
    <property type="project" value="InterPro"/>
</dbReference>
<comment type="caution">
    <text evidence="6">The sequence shown here is derived from an EMBL/GenBank/DDBJ whole genome shotgun (WGS) entry which is preliminary data.</text>
</comment>
<reference evidence="6 7" key="1">
    <citation type="submission" date="2018-12" db="EMBL/GenBank/DDBJ databases">
        <authorList>
            <person name="Yang Y."/>
        </authorList>
    </citation>
    <scope>NUCLEOTIDE SEQUENCE [LARGE SCALE GENOMIC DNA]</scope>
    <source>
        <strain evidence="6 7">GSF71</strain>
    </source>
</reference>
<dbReference type="PANTHER" id="PTHR32089">
    <property type="entry name" value="METHYL-ACCEPTING CHEMOTAXIS PROTEIN MCPB"/>
    <property type="match status" value="1"/>
</dbReference>
<dbReference type="AlphaFoldDB" id="A0A433J5S7"/>
<accession>A0A433J5S7</accession>
<protein>
    <recommendedName>
        <fullName evidence="5">Methyl-accepting transducer domain-containing protein</fullName>
    </recommendedName>
</protein>
<dbReference type="Proteomes" id="UP000280346">
    <property type="component" value="Unassembled WGS sequence"/>
</dbReference>
<dbReference type="SMART" id="SM00283">
    <property type="entry name" value="MA"/>
    <property type="match status" value="1"/>
</dbReference>
<dbReference type="PRINTS" id="PR00260">
    <property type="entry name" value="CHEMTRNSDUCR"/>
</dbReference>
<evidence type="ECO:0000256" key="4">
    <source>
        <dbReference type="SAM" id="Coils"/>
    </source>
</evidence>
<organism evidence="6 7">
    <name type="scientific">Azospirillum doebereinerae</name>
    <dbReference type="NCBI Taxonomy" id="92933"/>
    <lineage>
        <taxon>Bacteria</taxon>
        <taxon>Pseudomonadati</taxon>
        <taxon>Pseudomonadota</taxon>
        <taxon>Alphaproteobacteria</taxon>
        <taxon>Rhodospirillales</taxon>
        <taxon>Azospirillaceae</taxon>
        <taxon>Azospirillum</taxon>
    </lineage>
</organism>
<dbReference type="PROSITE" id="PS50111">
    <property type="entry name" value="CHEMOTAXIS_TRANSDUC_2"/>
    <property type="match status" value="1"/>
</dbReference>
<sequence>MTGTCRGMDAMDGFFGNGARAMDSEIADRRIATVDRALGGLSGEMERTSAIIEDGVATLSADFEELSALAVRQSAMLERIIGQTRRMAVGADSVAFTAIADELAGTCRAAIQRADRLTGGARAMLDVFDACAATVAQVERLTAQIDQLNRQTVMLSLNAKIEASRAGEHGHGFGVVADEVRDLSRSINSVSTTIRQAVGDMGQGLRGGMDTVRDVLADKGEAALDPERIAAIGGALSDHTAALAQSVEQSAAVSADIGRTVPRIMCNLQFQDRAKQRTENTVVALSHLANALRAVHRGDSAVDRPWAEELLSKITLAEMEDALSMALLGYARNTSQGDSFELF</sequence>
<evidence type="ECO:0000313" key="7">
    <source>
        <dbReference type="Proteomes" id="UP000280346"/>
    </source>
</evidence>
<dbReference type="PANTHER" id="PTHR32089:SF112">
    <property type="entry name" value="LYSOZYME-LIKE PROTEIN-RELATED"/>
    <property type="match status" value="1"/>
</dbReference>
<dbReference type="Pfam" id="PF00015">
    <property type="entry name" value="MCPsignal"/>
    <property type="match status" value="1"/>
</dbReference>
<dbReference type="InterPro" id="IPR004089">
    <property type="entry name" value="MCPsignal_dom"/>
</dbReference>
<evidence type="ECO:0000259" key="5">
    <source>
        <dbReference type="PROSITE" id="PS50111"/>
    </source>
</evidence>
<dbReference type="EMBL" id="RZIJ01000015">
    <property type="protein sequence ID" value="RUQ68063.1"/>
    <property type="molecule type" value="Genomic_DNA"/>
</dbReference>
<dbReference type="SUPFAM" id="SSF58104">
    <property type="entry name" value="Methyl-accepting chemotaxis protein (MCP) signaling domain"/>
    <property type="match status" value="1"/>
</dbReference>
<evidence type="ECO:0000256" key="1">
    <source>
        <dbReference type="ARBA" id="ARBA00023224"/>
    </source>
</evidence>
<evidence type="ECO:0000256" key="2">
    <source>
        <dbReference type="ARBA" id="ARBA00029447"/>
    </source>
</evidence>
<dbReference type="OrthoDB" id="1776073at2"/>
<feature type="domain" description="Methyl-accepting transducer" evidence="5">
    <location>
        <begin position="41"/>
        <end position="265"/>
    </location>
</feature>
<gene>
    <name evidence="6" type="ORF">EJ913_18245</name>
</gene>
<comment type="similarity">
    <text evidence="2">Belongs to the methyl-accepting chemotaxis (MCP) protein family.</text>
</comment>
<name>A0A433J5S7_9PROT</name>
<keyword evidence="1 3" id="KW-0807">Transducer</keyword>
<proteinExistence type="inferred from homology"/>
<dbReference type="Gene3D" id="1.10.287.950">
    <property type="entry name" value="Methyl-accepting chemotaxis protein"/>
    <property type="match status" value="1"/>
</dbReference>
<feature type="coiled-coil region" evidence="4">
    <location>
        <begin position="131"/>
        <end position="158"/>
    </location>
</feature>
<evidence type="ECO:0000313" key="6">
    <source>
        <dbReference type="EMBL" id="RUQ68063.1"/>
    </source>
</evidence>
<dbReference type="GO" id="GO:0004888">
    <property type="term" value="F:transmembrane signaling receptor activity"/>
    <property type="evidence" value="ECO:0007669"/>
    <property type="project" value="InterPro"/>
</dbReference>
<dbReference type="GO" id="GO:0007165">
    <property type="term" value="P:signal transduction"/>
    <property type="evidence" value="ECO:0007669"/>
    <property type="project" value="UniProtKB-KW"/>
</dbReference>
<dbReference type="GO" id="GO:0016020">
    <property type="term" value="C:membrane"/>
    <property type="evidence" value="ECO:0007669"/>
    <property type="project" value="InterPro"/>
</dbReference>